<feature type="transmembrane region" description="Helical" evidence="1">
    <location>
        <begin position="54"/>
        <end position="71"/>
    </location>
</feature>
<evidence type="ECO:0000256" key="1">
    <source>
        <dbReference type="SAM" id="Phobius"/>
    </source>
</evidence>
<proteinExistence type="predicted"/>
<keyword evidence="1" id="KW-0472">Membrane</keyword>
<feature type="transmembrane region" description="Helical" evidence="1">
    <location>
        <begin position="224"/>
        <end position="240"/>
    </location>
</feature>
<protein>
    <recommendedName>
        <fullName evidence="4">Alkaline phytoceramidase</fullName>
    </recommendedName>
</protein>
<accession>A0A345Y9B9</accession>
<feature type="transmembrane region" description="Helical" evidence="1">
    <location>
        <begin position="114"/>
        <end position="132"/>
    </location>
</feature>
<name>A0A345Y9B9_9NEIS</name>
<feature type="transmembrane region" description="Helical" evidence="1">
    <location>
        <begin position="161"/>
        <end position="178"/>
    </location>
</feature>
<dbReference type="PANTHER" id="PTHR34368:SF1">
    <property type="entry name" value="OS01G0962200 PROTEIN"/>
    <property type="match status" value="1"/>
</dbReference>
<reference evidence="2 3" key="1">
    <citation type="submission" date="2018-07" db="EMBL/GenBank/DDBJ databases">
        <title>Crenobacter cavernae sp. nov., isolated from a karst cave.</title>
        <authorList>
            <person name="Zhu H."/>
        </authorList>
    </citation>
    <scope>NUCLEOTIDE SEQUENCE [LARGE SCALE GENOMIC DNA]</scope>
    <source>
        <strain evidence="2 3">K1W11S-77</strain>
    </source>
</reference>
<evidence type="ECO:0000313" key="3">
    <source>
        <dbReference type="Proteomes" id="UP000254537"/>
    </source>
</evidence>
<feature type="transmembrane region" description="Helical" evidence="1">
    <location>
        <begin position="83"/>
        <end position="102"/>
    </location>
</feature>
<dbReference type="PANTHER" id="PTHR34368">
    <property type="entry name" value="OS01G0962200 PROTEIN"/>
    <property type="match status" value="1"/>
</dbReference>
<sequence>MKMNRRPLALIALAIALAALTAWLSPLALPAGYHDFADRRALLGLPNASDVLSNIGFALAGILGLAELARGRLAVERAALPGYALFFASLVPTAIGSAWYHLAPGDARLFWDQLPIVLALAGLLSATLAEALRPQRGVVHTVLLSVLASLAVLHGRASGDLAPYVAIHLALVVFVPLLQALYPTPFRQRVSIWLAIAFYLVARACEIADLALYDAFGLVSGHTLKHLFMSVAALAVWRGLPRRRRPVQH</sequence>
<evidence type="ECO:0000313" key="2">
    <source>
        <dbReference type="EMBL" id="AXK40521.1"/>
    </source>
</evidence>
<dbReference type="Proteomes" id="UP000254537">
    <property type="component" value="Chromosome"/>
</dbReference>
<feature type="transmembrane region" description="Helical" evidence="1">
    <location>
        <begin position="190"/>
        <end position="212"/>
    </location>
</feature>
<keyword evidence="1" id="KW-0812">Transmembrane</keyword>
<feature type="transmembrane region" description="Helical" evidence="1">
    <location>
        <begin position="137"/>
        <end position="155"/>
    </location>
</feature>
<evidence type="ECO:0008006" key="4">
    <source>
        <dbReference type="Google" id="ProtNLM"/>
    </source>
</evidence>
<dbReference type="KEGG" id="ccah:DWG20_14375"/>
<organism evidence="2 3">
    <name type="scientific">Crenobacter cavernae</name>
    <dbReference type="NCBI Taxonomy" id="2290923"/>
    <lineage>
        <taxon>Bacteria</taxon>
        <taxon>Pseudomonadati</taxon>
        <taxon>Pseudomonadota</taxon>
        <taxon>Betaproteobacteria</taxon>
        <taxon>Neisseriales</taxon>
        <taxon>Neisseriaceae</taxon>
        <taxon>Crenobacter</taxon>
    </lineage>
</organism>
<gene>
    <name evidence="2" type="ORF">DWG20_14375</name>
</gene>
<dbReference type="AlphaFoldDB" id="A0A345Y9B9"/>
<keyword evidence="1" id="KW-1133">Transmembrane helix</keyword>
<dbReference type="EMBL" id="CP031337">
    <property type="protein sequence ID" value="AXK40521.1"/>
    <property type="molecule type" value="Genomic_DNA"/>
</dbReference>